<evidence type="ECO:0000313" key="6">
    <source>
        <dbReference type="Proteomes" id="UP000198994"/>
    </source>
</evidence>
<dbReference type="SUPFAM" id="SSF46785">
    <property type="entry name" value="Winged helix' DNA-binding domain"/>
    <property type="match status" value="1"/>
</dbReference>
<keyword evidence="3" id="KW-0804">Transcription</keyword>
<dbReference type="PANTHER" id="PTHR43537:SF50">
    <property type="entry name" value="TRANSCRIPTIONAL REGULATORY PROTEIN"/>
    <property type="match status" value="1"/>
</dbReference>
<dbReference type="PRINTS" id="PR00035">
    <property type="entry name" value="HTHGNTR"/>
</dbReference>
<dbReference type="Gene3D" id="1.10.10.10">
    <property type="entry name" value="Winged helix-like DNA-binding domain superfamily/Winged helix DNA-binding domain"/>
    <property type="match status" value="1"/>
</dbReference>
<evidence type="ECO:0000259" key="4">
    <source>
        <dbReference type="PROSITE" id="PS50949"/>
    </source>
</evidence>
<dbReference type="Pfam" id="PF00392">
    <property type="entry name" value="GntR"/>
    <property type="match status" value="1"/>
</dbReference>
<dbReference type="Proteomes" id="UP000198994">
    <property type="component" value="Unassembled WGS sequence"/>
</dbReference>
<evidence type="ECO:0000256" key="2">
    <source>
        <dbReference type="ARBA" id="ARBA00023125"/>
    </source>
</evidence>
<keyword evidence="6" id="KW-1185">Reference proteome</keyword>
<evidence type="ECO:0000313" key="5">
    <source>
        <dbReference type="EMBL" id="SDE74271.1"/>
    </source>
</evidence>
<dbReference type="GO" id="GO:0003677">
    <property type="term" value="F:DNA binding"/>
    <property type="evidence" value="ECO:0007669"/>
    <property type="project" value="UniProtKB-KW"/>
</dbReference>
<dbReference type="CDD" id="cd07377">
    <property type="entry name" value="WHTH_GntR"/>
    <property type="match status" value="1"/>
</dbReference>
<dbReference type="STRING" id="282683.SAMN04488105_10718"/>
<gene>
    <name evidence="5" type="ORF">SAMN04488105_10718</name>
</gene>
<dbReference type="Pfam" id="PF07729">
    <property type="entry name" value="FCD"/>
    <property type="match status" value="1"/>
</dbReference>
<evidence type="ECO:0000256" key="1">
    <source>
        <dbReference type="ARBA" id="ARBA00023015"/>
    </source>
</evidence>
<proteinExistence type="predicted"/>
<name>A0A1G7FEC0_9RHOB</name>
<dbReference type="InterPro" id="IPR011711">
    <property type="entry name" value="GntR_C"/>
</dbReference>
<evidence type="ECO:0000256" key="3">
    <source>
        <dbReference type="ARBA" id="ARBA00023163"/>
    </source>
</evidence>
<dbReference type="SMART" id="SM00895">
    <property type="entry name" value="FCD"/>
    <property type="match status" value="1"/>
</dbReference>
<reference evidence="6" key="1">
    <citation type="submission" date="2016-10" db="EMBL/GenBank/DDBJ databases">
        <authorList>
            <person name="Varghese N."/>
            <person name="Submissions S."/>
        </authorList>
    </citation>
    <scope>NUCLEOTIDE SEQUENCE [LARGE SCALE GENOMIC DNA]</scope>
    <source>
        <strain evidence="6">DSM 10146</strain>
    </source>
</reference>
<sequence length="224" mass="25664">MSVNRKMQIEQPKTLTEIVVERLREAIIDGHYKFGENISEDKLANAFGVSRSPVRDALNALQFTGLVTIKPKRGSFVFQPTAADVAEICDYRLMLEREALRLSMAADREGFLVALSDAVERMRERMQAGDEIGYVRIDTEFHNLFFDFCGNNLVQNAFDLVEARIATIRTALNARFKQRREDSFDQHVAIVEGLRKVDWEQVDEVLRKHITSIRSDAIDELSRV</sequence>
<dbReference type="PROSITE" id="PS50949">
    <property type="entry name" value="HTH_GNTR"/>
    <property type="match status" value="1"/>
</dbReference>
<dbReference type="GO" id="GO:0003700">
    <property type="term" value="F:DNA-binding transcription factor activity"/>
    <property type="evidence" value="ECO:0007669"/>
    <property type="project" value="InterPro"/>
</dbReference>
<feature type="domain" description="HTH gntR-type" evidence="4">
    <location>
        <begin position="13"/>
        <end position="80"/>
    </location>
</feature>
<keyword evidence="1" id="KW-0805">Transcription regulation</keyword>
<accession>A0A1G7FEC0</accession>
<dbReference type="InterPro" id="IPR000524">
    <property type="entry name" value="Tscrpt_reg_HTH_GntR"/>
</dbReference>
<dbReference type="SMART" id="SM00345">
    <property type="entry name" value="HTH_GNTR"/>
    <property type="match status" value="1"/>
</dbReference>
<dbReference type="InterPro" id="IPR036388">
    <property type="entry name" value="WH-like_DNA-bd_sf"/>
</dbReference>
<dbReference type="SUPFAM" id="SSF48008">
    <property type="entry name" value="GntR ligand-binding domain-like"/>
    <property type="match status" value="1"/>
</dbReference>
<dbReference type="InterPro" id="IPR036390">
    <property type="entry name" value="WH_DNA-bd_sf"/>
</dbReference>
<dbReference type="Gene3D" id="1.20.120.530">
    <property type="entry name" value="GntR ligand-binding domain-like"/>
    <property type="match status" value="1"/>
</dbReference>
<dbReference type="AlphaFoldDB" id="A0A1G7FEC0"/>
<organism evidence="5 6">
    <name type="scientific">Salipiger thiooxidans</name>
    <dbReference type="NCBI Taxonomy" id="282683"/>
    <lineage>
        <taxon>Bacteria</taxon>
        <taxon>Pseudomonadati</taxon>
        <taxon>Pseudomonadota</taxon>
        <taxon>Alphaproteobacteria</taxon>
        <taxon>Rhodobacterales</taxon>
        <taxon>Roseobacteraceae</taxon>
        <taxon>Salipiger</taxon>
    </lineage>
</organism>
<dbReference type="PANTHER" id="PTHR43537">
    <property type="entry name" value="TRANSCRIPTIONAL REGULATOR, GNTR FAMILY"/>
    <property type="match status" value="1"/>
</dbReference>
<dbReference type="EMBL" id="FNAV01000007">
    <property type="protein sequence ID" value="SDE74271.1"/>
    <property type="molecule type" value="Genomic_DNA"/>
</dbReference>
<keyword evidence="2" id="KW-0238">DNA-binding</keyword>
<dbReference type="InterPro" id="IPR008920">
    <property type="entry name" value="TF_FadR/GntR_C"/>
</dbReference>
<protein>
    <submittedName>
        <fullName evidence="5">Transcriptional regulator, GntR family</fullName>
    </submittedName>
</protein>